<keyword evidence="3" id="KW-1185">Reference proteome</keyword>
<dbReference type="PANTHER" id="PTHR43667:SF2">
    <property type="entry name" value="FATTY ACID C-METHYL TRANSFERASE"/>
    <property type="match status" value="1"/>
</dbReference>
<sequence>MTSHDGPSRYGHLDCNSPIAAWRFDRQVAECASFAPETILDIGCGWGELLQRVAERVPGARAVGVDSDVELLERGRAGAARRGIADRVEFVEYRGEAWTEPADLVVCIGAAHAFGTGPEAVAALAELVKPGGRLLFGDAVWAREPSEADLARMWPETSAADWVSLPDLVDAAVEAGLRPLRVESVEQSEWDDFESEFLADKEFWLQANPRHERAAEVREAADAHRAWWLRGHRGVLGFAYLTLGRAVALAVWARPGPGGGPGLRRLLPRVRQRAARTHRAMKRTCSAVRMPRGVAGFPARGTPRLAAE</sequence>
<organism evidence="2 3">
    <name type="scientific">Glycomyces sambucus</name>
    <dbReference type="NCBI Taxonomy" id="380244"/>
    <lineage>
        <taxon>Bacteria</taxon>
        <taxon>Bacillati</taxon>
        <taxon>Actinomycetota</taxon>
        <taxon>Actinomycetes</taxon>
        <taxon>Glycomycetales</taxon>
        <taxon>Glycomycetaceae</taxon>
        <taxon>Glycomyces</taxon>
    </lineage>
</organism>
<dbReference type="SUPFAM" id="SSF53335">
    <property type="entry name" value="S-adenosyl-L-methionine-dependent methyltransferases"/>
    <property type="match status" value="1"/>
</dbReference>
<accession>A0A1G9F8Z7</accession>
<dbReference type="STRING" id="380244.SAMN05216298_1650"/>
<dbReference type="PANTHER" id="PTHR43667">
    <property type="entry name" value="CYCLOPROPANE-FATTY-ACYL-PHOSPHOLIPID SYNTHASE"/>
    <property type="match status" value="1"/>
</dbReference>
<dbReference type="Pfam" id="PF08242">
    <property type="entry name" value="Methyltransf_12"/>
    <property type="match status" value="1"/>
</dbReference>
<keyword evidence="2" id="KW-0489">Methyltransferase</keyword>
<dbReference type="InterPro" id="IPR050723">
    <property type="entry name" value="CFA/CMAS"/>
</dbReference>
<dbReference type="OrthoDB" id="474235at2"/>
<dbReference type="InterPro" id="IPR029063">
    <property type="entry name" value="SAM-dependent_MTases_sf"/>
</dbReference>
<proteinExistence type="predicted"/>
<protein>
    <submittedName>
        <fullName evidence="2">Methyltransferase domain-containing protein</fullName>
    </submittedName>
</protein>
<dbReference type="Proteomes" id="UP000198662">
    <property type="component" value="Unassembled WGS sequence"/>
</dbReference>
<dbReference type="Gene3D" id="3.40.50.150">
    <property type="entry name" value="Vaccinia Virus protein VP39"/>
    <property type="match status" value="1"/>
</dbReference>
<gene>
    <name evidence="2" type="ORF">SAMN05216298_1650</name>
</gene>
<feature type="domain" description="Methyltransferase type 12" evidence="1">
    <location>
        <begin position="40"/>
        <end position="134"/>
    </location>
</feature>
<name>A0A1G9F8Z7_9ACTN</name>
<evidence type="ECO:0000313" key="2">
    <source>
        <dbReference type="EMBL" id="SDK84879.1"/>
    </source>
</evidence>
<dbReference type="AlphaFoldDB" id="A0A1G9F8Z7"/>
<evidence type="ECO:0000259" key="1">
    <source>
        <dbReference type="Pfam" id="PF08242"/>
    </source>
</evidence>
<dbReference type="GO" id="GO:0032259">
    <property type="term" value="P:methylation"/>
    <property type="evidence" value="ECO:0007669"/>
    <property type="project" value="UniProtKB-KW"/>
</dbReference>
<keyword evidence="2" id="KW-0808">Transferase</keyword>
<evidence type="ECO:0000313" key="3">
    <source>
        <dbReference type="Proteomes" id="UP000198662"/>
    </source>
</evidence>
<reference evidence="3" key="1">
    <citation type="submission" date="2016-10" db="EMBL/GenBank/DDBJ databases">
        <authorList>
            <person name="Varghese N."/>
            <person name="Submissions S."/>
        </authorList>
    </citation>
    <scope>NUCLEOTIDE SEQUENCE [LARGE SCALE GENOMIC DNA]</scope>
    <source>
        <strain evidence="3">CGMCC 4.3147</strain>
    </source>
</reference>
<dbReference type="EMBL" id="FNGF01000002">
    <property type="protein sequence ID" value="SDK84879.1"/>
    <property type="molecule type" value="Genomic_DNA"/>
</dbReference>
<dbReference type="RefSeq" id="WP_091045904.1">
    <property type="nucleotide sequence ID" value="NZ_FNGF01000002.1"/>
</dbReference>
<dbReference type="GO" id="GO:0008168">
    <property type="term" value="F:methyltransferase activity"/>
    <property type="evidence" value="ECO:0007669"/>
    <property type="project" value="UniProtKB-KW"/>
</dbReference>
<dbReference type="InterPro" id="IPR013217">
    <property type="entry name" value="Methyltransf_12"/>
</dbReference>
<dbReference type="CDD" id="cd02440">
    <property type="entry name" value="AdoMet_MTases"/>
    <property type="match status" value="1"/>
</dbReference>